<feature type="compositionally biased region" description="Basic residues" evidence="1">
    <location>
        <begin position="173"/>
        <end position="185"/>
    </location>
</feature>
<feature type="region of interest" description="Disordered" evidence="1">
    <location>
        <begin position="50"/>
        <end position="76"/>
    </location>
</feature>
<feature type="transmembrane region" description="Helical" evidence="2">
    <location>
        <begin position="322"/>
        <end position="347"/>
    </location>
</feature>
<comment type="caution">
    <text evidence="3">The sequence shown here is derived from an EMBL/GenBank/DDBJ whole genome shotgun (WGS) entry which is preliminary data.</text>
</comment>
<keyword evidence="2" id="KW-0812">Transmembrane</keyword>
<feature type="transmembrane region" description="Helical" evidence="2">
    <location>
        <begin position="410"/>
        <end position="430"/>
    </location>
</feature>
<proteinExistence type="predicted"/>
<sequence>MRLRKEGSLKLGFQDEINTVLSDYTDEERNMEVLNLLMLVKQVQYWQCNRSTPSPDKGQRAGKAPMISEETPKKSKEQILQEEASLAEAIRLDTLLERYMLGSDLQGEDFAKKMVDLKLEEFDEASGNRLISFAPINFEATKASLKRFGEELQTKTTKRLKDDEAKDAEPAKKSGKRRKQMARKGLHTDLDKDDSEGSDEVSEQGHNGMDGPEDELEKVFWKYLKNMFKEPLSTDPIWSLKYPLSAEICKTMLNKKLQGGKPDEDCYKMLKMMEKQAGAKGLTSLEQTATVFSQPLDNAPLWWPKTDYSRRDANWDMVSRRVLTLCIPSSFVVVIVVMVTVVGSWSAPLVQGLKSRYIPTSTTLANSPNTTTAAPSPPPSSFYIHRGTAAAAQPERGVCFGGSAATRPKGAAAATMGCVWWAAVAIGVRLA</sequence>
<keyword evidence="4" id="KW-1185">Reference proteome</keyword>
<feature type="compositionally biased region" description="Basic and acidic residues" evidence="1">
    <location>
        <begin position="156"/>
        <end position="172"/>
    </location>
</feature>
<reference evidence="3" key="1">
    <citation type="journal article" date="2022" name="Int. J. Mol. Sci.">
        <title>Draft Genome of Tanacetum Coccineum: Genomic Comparison of Closely Related Tanacetum-Family Plants.</title>
        <authorList>
            <person name="Yamashiro T."/>
            <person name="Shiraishi A."/>
            <person name="Nakayama K."/>
            <person name="Satake H."/>
        </authorList>
    </citation>
    <scope>NUCLEOTIDE SEQUENCE</scope>
</reference>
<keyword evidence="2" id="KW-1133">Transmembrane helix</keyword>
<gene>
    <name evidence="3" type="ORF">Tco_0706668</name>
</gene>
<feature type="region of interest" description="Disordered" evidence="1">
    <location>
        <begin position="156"/>
        <end position="213"/>
    </location>
</feature>
<organism evidence="3 4">
    <name type="scientific">Tanacetum coccineum</name>
    <dbReference type="NCBI Taxonomy" id="301880"/>
    <lineage>
        <taxon>Eukaryota</taxon>
        <taxon>Viridiplantae</taxon>
        <taxon>Streptophyta</taxon>
        <taxon>Embryophyta</taxon>
        <taxon>Tracheophyta</taxon>
        <taxon>Spermatophyta</taxon>
        <taxon>Magnoliopsida</taxon>
        <taxon>eudicotyledons</taxon>
        <taxon>Gunneridae</taxon>
        <taxon>Pentapetalae</taxon>
        <taxon>asterids</taxon>
        <taxon>campanulids</taxon>
        <taxon>Asterales</taxon>
        <taxon>Asteraceae</taxon>
        <taxon>Asteroideae</taxon>
        <taxon>Anthemideae</taxon>
        <taxon>Anthemidinae</taxon>
        <taxon>Tanacetum</taxon>
    </lineage>
</organism>
<reference evidence="3" key="2">
    <citation type="submission" date="2022-01" db="EMBL/GenBank/DDBJ databases">
        <authorList>
            <person name="Yamashiro T."/>
            <person name="Shiraishi A."/>
            <person name="Satake H."/>
            <person name="Nakayama K."/>
        </authorList>
    </citation>
    <scope>NUCLEOTIDE SEQUENCE</scope>
</reference>
<dbReference type="EMBL" id="BQNB010010184">
    <property type="protein sequence ID" value="GJS73827.1"/>
    <property type="molecule type" value="Genomic_DNA"/>
</dbReference>
<dbReference type="Proteomes" id="UP001151760">
    <property type="component" value="Unassembled WGS sequence"/>
</dbReference>
<feature type="compositionally biased region" description="Acidic residues" evidence="1">
    <location>
        <begin position="191"/>
        <end position="202"/>
    </location>
</feature>
<protein>
    <submittedName>
        <fullName evidence="3">Uncharacterized protein</fullName>
    </submittedName>
</protein>
<accession>A0ABQ4YA94</accession>
<keyword evidence="2" id="KW-0472">Membrane</keyword>
<evidence type="ECO:0000313" key="3">
    <source>
        <dbReference type="EMBL" id="GJS73827.1"/>
    </source>
</evidence>
<evidence type="ECO:0000256" key="1">
    <source>
        <dbReference type="SAM" id="MobiDB-lite"/>
    </source>
</evidence>
<name>A0ABQ4YA94_9ASTR</name>
<evidence type="ECO:0000256" key="2">
    <source>
        <dbReference type="SAM" id="Phobius"/>
    </source>
</evidence>
<evidence type="ECO:0000313" key="4">
    <source>
        <dbReference type="Proteomes" id="UP001151760"/>
    </source>
</evidence>